<evidence type="ECO:0000313" key="5">
    <source>
        <dbReference type="Proteomes" id="UP000563898"/>
    </source>
</evidence>
<keyword evidence="1 4" id="KW-0378">Hydrolase</keyword>
<dbReference type="AlphaFoldDB" id="A0A846WPD3"/>
<proteinExistence type="inferred from homology"/>
<dbReference type="OMA" id="WRRWCLH"/>
<dbReference type="EMBL" id="JAAXPC010000009">
    <property type="protein sequence ID" value="NKY03289.1"/>
    <property type="molecule type" value="Genomic_DNA"/>
</dbReference>
<dbReference type="InterPro" id="IPR017208">
    <property type="entry name" value="UCP037442_abhydr"/>
</dbReference>
<dbReference type="Pfam" id="PF00561">
    <property type="entry name" value="Abhydrolase_1"/>
    <property type="match status" value="1"/>
</dbReference>
<evidence type="ECO:0000256" key="1">
    <source>
        <dbReference type="ARBA" id="ARBA00022801"/>
    </source>
</evidence>
<evidence type="ECO:0000256" key="2">
    <source>
        <dbReference type="ARBA" id="ARBA00038115"/>
    </source>
</evidence>
<organism evidence="4 5">
    <name type="scientific">Gordonia polyisoprenivorans</name>
    <dbReference type="NCBI Taxonomy" id="84595"/>
    <lineage>
        <taxon>Bacteria</taxon>
        <taxon>Bacillati</taxon>
        <taxon>Actinomycetota</taxon>
        <taxon>Actinomycetes</taxon>
        <taxon>Mycobacteriales</taxon>
        <taxon>Gordoniaceae</taxon>
        <taxon>Gordonia</taxon>
    </lineage>
</organism>
<dbReference type="InterPro" id="IPR029058">
    <property type="entry name" value="AB_hydrolase_fold"/>
</dbReference>
<evidence type="ECO:0000313" key="4">
    <source>
        <dbReference type="EMBL" id="NKY03289.1"/>
    </source>
</evidence>
<dbReference type="Gene3D" id="3.40.50.1820">
    <property type="entry name" value="alpha/beta hydrolase"/>
    <property type="match status" value="1"/>
</dbReference>
<dbReference type="GeneID" id="90160811"/>
<dbReference type="GO" id="GO:0052689">
    <property type="term" value="F:carboxylic ester hydrolase activity"/>
    <property type="evidence" value="ECO:0007669"/>
    <property type="project" value="UniProtKB-ARBA"/>
</dbReference>
<dbReference type="RefSeq" id="WP_006368363.1">
    <property type="nucleotide sequence ID" value="NZ_CP085887.1"/>
</dbReference>
<dbReference type="InterPro" id="IPR000073">
    <property type="entry name" value="AB_hydrolase_1"/>
</dbReference>
<dbReference type="PANTHER" id="PTHR22946">
    <property type="entry name" value="DIENELACTONE HYDROLASE DOMAIN-CONTAINING PROTEIN-RELATED"/>
    <property type="match status" value="1"/>
</dbReference>
<dbReference type="PANTHER" id="PTHR22946:SF9">
    <property type="entry name" value="POLYKETIDE TRANSFERASE AF380"/>
    <property type="match status" value="1"/>
</dbReference>
<comment type="similarity">
    <text evidence="2">Belongs to the AB hydrolase superfamily. FUS2 hydrolase family.</text>
</comment>
<name>A0A846WPD3_9ACTN</name>
<dbReference type="PIRSF" id="PIRSF037442">
    <property type="entry name" value="UCP037442_abhydr"/>
    <property type="match status" value="1"/>
</dbReference>
<dbReference type="Proteomes" id="UP000563898">
    <property type="component" value="Unassembled WGS sequence"/>
</dbReference>
<evidence type="ECO:0000259" key="3">
    <source>
        <dbReference type="Pfam" id="PF00561"/>
    </source>
</evidence>
<accession>A0A846WPD3</accession>
<dbReference type="InterPro" id="IPR050261">
    <property type="entry name" value="FrsA_esterase"/>
</dbReference>
<gene>
    <name evidence="4" type="ORF">HGA05_17100</name>
</gene>
<dbReference type="SUPFAM" id="SSF53474">
    <property type="entry name" value="alpha/beta-Hydrolases"/>
    <property type="match status" value="1"/>
</dbReference>
<comment type="caution">
    <text evidence="4">The sequence shown here is derived from an EMBL/GenBank/DDBJ whole genome shotgun (WGS) entry which is preliminary data.</text>
</comment>
<protein>
    <submittedName>
        <fullName evidence="4">Alpha/beta fold hydrolase</fullName>
    </submittedName>
</protein>
<reference evidence="4 5" key="1">
    <citation type="submission" date="2020-04" db="EMBL/GenBank/DDBJ databases">
        <title>MicrobeNet Type strains.</title>
        <authorList>
            <person name="Nicholson A.C."/>
        </authorList>
    </citation>
    <scope>NUCLEOTIDE SEQUENCE [LARGE SCALE GENOMIC DNA]</scope>
    <source>
        <strain evidence="4 5">ATCC BAA-14</strain>
    </source>
</reference>
<feature type="domain" description="AB hydrolase-1" evidence="3">
    <location>
        <begin position="33"/>
        <end position="159"/>
    </location>
</feature>
<sequence>MTSAPAPTREVLDVVTTDGTSFRLHLSPDPGAPTVLVLPAMGMKGKHYRGLADAIAAQGFAVATCDLRAQGESRPALADAPNFGYREMLEIDLPAIIDRLREHTGTDVVHLVGHSLGGQLSLLYAAAHPDAIGSVTVVATGTVFWQAFDRRRRFEILWQTQWIGAVSRTTKRWPGGVAIPAPMAGGVMTDWSMQALTGRYRVRGSDIDYNAALRTLQRPVLMISFAGDPLGPKSTVDHLARRMPAASVSHWHVSGSAPIRSGDHFAWLKDSPALATQVAGWFDTAIGTRRPEQQ</sequence>